<evidence type="ECO:0000313" key="2">
    <source>
        <dbReference type="EMBL" id="CUO71088.1"/>
    </source>
</evidence>
<reference evidence="2 3" key="1">
    <citation type="submission" date="2015-09" db="EMBL/GenBank/DDBJ databases">
        <authorList>
            <consortium name="Pathogen Informatics"/>
        </authorList>
    </citation>
    <scope>NUCLEOTIDE SEQUENCE [LARGE SCALE GENOMIC DNA]</scope>
    <source>
        <strain evidence="2 3">2789STDY5834855</strain>
    </source>
</reference>
<dbReference type="GeneID" id="83010354"/>
<protein>
    <recommendedName>
        <fullName evidence="1">PIN domain-containing protein</fullName>
    </recommendedName>
</protein>
<evidence type="ECO:0000259" key="1">
    <source>
        <dbReference type="Pfam" id="PF01850"/>
    </source>
</evidence>
<dbReference type="Gene3D" id="3.40.50.1010">
    <property type="entry name" value="5'-nuclease"/>
    <property type="match status" value="1"/>
</dbReference>
<dbReference type="SUPFAM" id="SSF88723">
    <property type="entry name" value="PIN domain-like"/>
    <property type="match status" value="1"/>
</dbReference>
<dbReference type="InterPro" id="IPR029060">
    <property type="entry name" value="PIN-like_dom_sf"/>
</dbReference>
<dbReference type="Pfam" id="PF01850">
    <property type="entry name" value="PIN"/>
    <property type="match status" value="1"/>
</dbReference>
<evidence type="ECO:0000313" key="3">
    <source>
        <dbReference type="Proteomes" id="UP000095558"/>
    </source>
</evidence>
<dbReference type="OrthoDB" id="1910920at2"/>
<sequence>MGKYLLDTNIVIKLWNDNSMLLGKLIEKNKVVILKEVLEELSIKEKKIYRRQEILSERFCKLLPCSIEVKNSYLSGFFMIYDYEIKGRFENNNLSKNDLLQICACYTDESLTLITEDKELFNIANYILGENRVKSILDIEL</sequence>
<dbReference type="RefSeq" id="WP_042393673.1">
    <property type="nucleotide sequence ID" value="NZ_CYYT01000003.1"/>
</dbReference>
<organism evidence="2 3">
    <name type="scientific">Clostridium disporicum</name>
    <dbReference type="NCBI Taxonomy" id="84024"/>
    <lineage>
        <taxon>Bacteria</taxon>
        <taxon>Bacillati</taxon>
        <taxon>Bacillota</taxon>
        <taxon>Clostridia</taxon>
        <taxon>Eubacteriales</taxon>
        <taxon>Clostridiaceae</taxon>
        <taxon>Clostridium</taxon>
    </lineage>
</organism>
<accession>A0A174HD33</accession>
<proteinExistence type="predicted"/>
<dbReference type="AlphaFoldDB" id="A0A174HD33"/>
<name>A0A174HD33_9CLOT</name>
<gene>
    <name evidence="2" type="ORF">ERS852470_03137</name>
</gene>
<dbReference type="EMBL" id="CYZV01000042">
    <property type="protein sequence ID" value="CUO71088.1"/>
    <property type="molecule type" value="Genomic_DNA"/>
</dbReference>
<dbReference type="Proteomes" id="UP000095558">
    <property type="component" value="Unassembled WGS sequence"/>
</dbReference>
<feature type="domain" description="PIN" evidence="1">
    <location>
        <begin position="4"/>
        <end position="124"/>
    </location>
</feature>
<dbReference type="InterPro" id="IPR002716">
    <property type="entry name" value="PIN_dom"/>
</dbReference>